<accession>A0ABN4BSC5</accession>
<reference evidence="1 2" key="1">
    <citation type="journal article" date="2014" name="Genome Announc.">
        <title>Complete Genome Sequence of Mycoplasma ovis Strain Michigan, a Hemoplasma of Sheep with Two Distinct 16S rRNA Genes.</title>
        <authorList>
            <person name="Deshuillers P.L."/>
            <person name="Santos A.P."/>
            <person name="do Nascimento N.C."/>
            <person name="Hampel J.A."/>
            <person name="Bergin I.L."/>
            <person name="Dyson M.C."/>
            <person name="Messick J.B."/>
        </authorList>
    </citation>
    <scope>NUCLEOTIDE SEQUENCE [LARGE SCALE GENOMIC DNA]</scope>
    <source>
        <strain evidence="1 2">Michigan</strain>
    </source>
</reference>
<evidence type="ECO:0000313" key="2">
    <source>
        <dbReference type="Proteomes" id="UP000018745"/>
    </source>
</evidence>
<dbReference type="Proteomes" id="UP000018745">
    <property type="component" value="Chromosome"/>
</dbReference>
<sequence length="75" mass="7859">MSVSPRILSLCAGLGVGCGGIPLILNKQNSSEEIVPVVKTEYQSTDNQTSSVAPAGLQITSVPEIKKEEENGNCQ</sequence>
<protein>
    <recommendedName>
        <fullName evidence="3">Lipoprotein</fullName>
    </recommendedName>
</protein>
<dbReference type="RefSeq" id="WP_024071458.1">
    <property type="nucleotide sequence ID" value="NC_023062.1"/>
</dbReference>
<dbReference type="PROSITE" id="PS51257">
    <property type="entry name" value="PROKAR_LIPOPROTEIN"/>
    <property type="match status" value="1"/>
</dbReference>
<keyword evidence="2" id="KW-1185">Reference proteome</keyword>
<proteinExistence type="predicted"/>
<evidence type="ECO:0008006" key="3">
    <source>
        <dbReference type="Google" id="ProtNLM"/>
    </source>
</evidence>
<dbReference type="EMBL" id="CP006935">
    <property type="protein sequence ID" value="AHC40448.1"/>
    <property type="molecule type" value="Genomic_DNA"/>
</dbReference>
<gene>
    <name evidence="1" type="ORF">OVS_03495</name>
</gene>
<organism evidence="1 2">
    <name type="scientific">Mycoplasma ovis str. Michigan</name>
    <dbReference type="NCBI Taxonomy" id="1415773"/>
    <lineage>
        <taxon>Bacteria</taxon>
        <taxon>Bacillati</taxon>
        <taxon>Mycoplasmatota</taxon>
        <taxon>Mollicutes</taxon>
        <taxon>Mycoplasmataceae</taxon>
        <taxon>Mycoplasma</taxon>
    </lineage>
</organism>
<evidence type="ECO:0000313" key="1">
    <source>
        <dbReference type="EMBL" id="AHC40448.1"/>
    </source>
</evidence>
<name>A0ABN4BSC5_9MOLU</name>